<organism evidence="1 2">
    <name type="scientific">Shewanella electrica</name>
    <dbReference type="NCBI Taxonomy" id="515560"/>
    <lineage>
        <taxon>Bacteria</taxon>
        <taxon>Pseudomonadati</taxon>
        <taxon>Pseudomonadota</taxon>
        <taxon>Gammaproteobacteria</taxon>
        <taxon>Alteromonadales</taxon>
        <taxon>Shewanellaceae</taxon>
        <taxon>Shewanella</taxon>
    </lineage>
</organism>
<protein>
    <submittedName>
        <fullName evidence="1">DUF2835 domain-containing protein</fullName>
    </submittedName>
</protein>
<sequence>MREFVFRMALSFDEFKPYYQGYAENVQVTDINGLVLRIGARHFRPFLTGSGINGTFKLVIDEQGRLQSLHKL</sequence>
<reference evidence="2" key="2">
    <citation type="submission" date="2023-07" db="EMBL/GenBank/DDBJ databases">
        <title>Shewanella mangrovi sp. nov., an acetaldehyde- degrading bacterium isolated from mangrove sediment.</title>
        <authorList>
            <person name="Liu Y."/>
        </authorList>
    </citation>
    <scope>NUCLEOTIDE SEQUENCE [LARGE SCALE GENOMIC DNA]</scope>
    <source>
        <strain evidence="2">C32</strain>
    </source>
</reference>
<name>A0ABT2FKT1_9GAMM</name>
<gene>
    <name evidence="1" type="ORF">L9G74_10810</name>
</gene>
<comment type="caution">
    <text evidence="1">The sequence shown here is derived from an EMBL/GenBank/DDBJ whole genome shotgun (WGS) entry which is preliminary data.</text>
</comment>
<evidence type="ECO:0000313" key="1">
    <source>
        <dbReference type="EMBL" id="MCS4556933.1"/>
    </source>
</evidence>
<accession>A0ABT2FKT1</accession>
<dbReference type="Proteomes" id="UP001201549">
    <property type="component" value="Unassembled WGS sequence"/>
</dbReference>
<dbReference type="InterPro" id="IPR021363">
    <property type="entry name" value="DUF2835"/>
</dbReference>
<dbReference type="RefSeq" id="WP_238896334.1">
    <property type="nucleotide sequence ID" value="NZ_JAKOGG010000006.1"/>
</dbReference>
<keyword evidence="2" id="KW-1185">Reference proteome</keyword>
<dbReference type="Pfam" id="PF11197">
    <property type="entry name" value="DUF2835"/>
    <property type="match status" value="1"/>
</dbReference>
<evidence type="ECO:0000313" key="2">
    <source>
        <dbReference type="Proteomes" id="UP001201549"/>
    </source>
</evidence>
<proteinExistence type="predicted"/>
<dbReference type="EMBL" id="JAKOGG010000006">
    <property type="protein sequence ID" value="MCS4556933.1"/>
    <property type="molecule type" value="Genomic_DNA"/>
</dbReference>
<reference evidence="1 2" key="1">
    <citation type="submission" date="2022-02" db="EMBL/GenBank/DDBJ databases">
        <authorList>
            <person name="Zhuang L."/>
        </authorList>
    </citation>
    <scope>NUCLEOTIDE SEQUENCE [LARGE SCALE GENOMIC DNA]</scope>
    <source>
        <strain evidence="1 2">C32</strain>
    </source>
</reference>